<evidence type="ECO:0000256" key="20">
    <source>
        <dbReference type="PIRNR" id="PIRNR000381"/>
    </source>
</evidence>
<feature type="binding site" evidence="21 23">
    <location>
        <position position="298"/>
    </location>
    <ligand>
        <name>Zn(2+)</name>
        <dbReference type="ChEBI" id="CHEBI:29105"/>
    </ligand>
</feature>
<dbReference type="InterPro" id="IPR003726">
    <property type="entry name" value="HCY_dom"/>
</dbReference>
<feature type="domain" description="B12-binding" evidence="27">
    <location>
        <begin position="733"/>
        <end position="869"/>
    </location>
</feature>
<comment type="pathway">
    <text evidence="4 20">Amino-acid biosynthesis; L-methionine biosynthesis via de novo pathway; L-methionine from L-homocysteine (MetH route): step 1/1.</text>
</comment>
<dbReference type="Pfam" id="PF02607">
    <property type="entry name" value="B12-binding_2"/>
    <property type="match status" value="1"/>
</dbReference>
<evidence type="ECO:0000256" key="18">
    <source>
        <dbReference type="ARBA" id="ARBA00025552"/>
    </source>
</evidence>
<dbReference type="EMBL" id="CP033896">
    <property type="protein sequence ID" value="AZA12713.1"/>
    <property type="molecule type" value="Genomic_DNA"/>
</dbReference>
<evidence type="ECO:0000259" key="26">
    <source>
        <dbReference type="PROSITE" id="PS50974"/>
    </source>
</evidence>
<evidence type="ECO:0000256" key="21">
    <source>
        <dbReference type="PIRSR" id="PIRSR000381-1"/>
    </source>
</evidence>
<keyword evidence="12 20" id="KW-0949">S-adenosyl-L-methionine</keyword>
<dbReference type="PIRSF" id="PIRSF000381">
    <property type="entry name" value="MetH"/>
    <property type="match status" value="1"/>
</dbReference>
<name>A0A3G6J4Q5_9CORY</name>
<evidence type="ECO:0000256" key="12">
    <source>
        <dbReference type="ARBA" id="ARBA00022691"/>
    </source>
</evidence>
<dbReference type="InterPro" id="IPR036594">
    <property type="entry name" value="Meth_synthase_dom"/>
</dbReference>
<keyword evidence="11 20" id="KW-0808">Transferase</keyword>
<dbReference type="GO" id="GO:0046653">
    <property type="term" value="P:tetrahydrofolate metabolic process"/>
    <property type="evidence" value="ECO:0007669"/>
    <property type="project" value="TreeGrafter"/>
</dbReference>
<comment type="domain">
    <text evidence="20">Modular enzyme with four functionally distinct domains. The isolated Hcy-binding domain catalyzes methyl transfer from free methylcobalamin to homocysteine. The Hcy-binding domain in association with the pterin-binding domain catalyzes the methylation of cob(I)alamin by methyltetrahydrofolate and the methylation of homocysteine. The B12-binding domain binds the cofactor. The AdoMet activation domain binds S-adenosyl-L-methionine. Under aerobic conditions cob(I)alamin can be converted to inactive cob(II)alamin. Reductive methylation by S-adenosyl-L-methionine and flavodoxin regenerates methylcobalamin.</text>
</comment>
<evidence type="ECO:0000313" key="30">
    <source>
        <dbReference type="Proteomes" id="UP000269019"/>
    </source>
</evidence>
<dbReference type="GO" id="GO:0008270">
    <property type="term" value="F:zinc ion binding"/>
    <property type="evidence" value="ECO:0007669"/>
    <property type="project" value="UniProtKB-UniRule"/>
</dbReference>
<evidence type="ECO:0000256" key="10">
    <source>
        <dbReference type="ARBA" id="ARBA00022628"/>
    </source>
</evidence>
<dbReference type="InterPro" id="IPR006158">
    <property type="entry name" value="Cobalamin-bd"/>
</dbReference>
<feature type="binding site" description="axial binding residue" evidence="21">
    <location>
        <position position="746"/>
    </location>
    <ligand>
        <name>methylcob(III)alamin</name>
        <dbReference type="ChEBI" id="CHEBI:28115"/>
    </ligand>
    <ligandPart>
        <name>Co</name>
        <dbReference type="ChEBI" id="CHEBI:27638"/>
    </ligandPart>
</feature>
<comment type="cofactor">
    <cofactor evidence="2 20 23">
        <name>Zn(2+)</name>
        <dbReference type="ChEBI" id="CHEBI:29105"/>
    </cofactor>
</comment>
<dbReference type="KEGG" id="ccho:CCHOA_01425"/>
<evidence type="ECO:0000256" key="19">
    <source>
        <dbReference type="NCBIfam" id="TIGR02082"/>
    </source>
</evidence>
<evidence type="ECO:0000256" key="2">
    <source>
        <dbReference type="ARBA" id="ARBA00001947"/>
    </source>
</evidence>
<evidence type="ECO:0000259" key="24">
    <source>
        <dbReference type="PROSITE" id="PS50970"/>
    </source>
</evidence>
<feature type="binding site" evidence="22">
    <location>
        <begin position="1196"/>
        <end position="1197"/>
    </location>
    <ligand>
        <name>S-adenosyl-L-methionine</name>
        <dbReference type="ChEBI" id="CHEBI:59789"/>
    </ligand>
</feature>
<dbReference type="InterPro" id="IPR036589">
    <property type="entry name" value="HCY_dom_sf"/>
</dbReference>
<dbReference type="PANTHER" id="PTHR45833:SF1">
    <property type="entry name" value="METHIONINE SYNTHASE"/>
    <property type="match status" value="1"/>
</dbReference>
<dbReference type="SMART" id="SM01018">
    <property type="entry name" value="B12-binding_2"/>
    <property type="match status" value="1"/>
</dbReference>
<keyword evidence="17 20" id="KW-0170">Cobalt</keyword>
<dbReference type="PROSITE" id="PS50974">
    <property type="entry name" value="ADOMET_ACTIVATION"/>
    <property type="match status" value="1"/>
</dbReference>
<evidence type="ECO:0000256" key="13">
    <source>
        <dbReference type="ARBA" id="ARBA00022723"/>
    </source>
</evidence>
<dbReference type="Gene3D" id="3.10.196.10">
    <property type="entry name" value="Vitamin B12-dependent methionine synthase, activation domain"/>
    <property type="match status" value="1"/>
</dbReference>
<evidence type="ECO:0000256" key="1">
    <source>
        <dbReference type="ARBA" id="ARBA00001700"/>
    </source>
</evidence>
<comment type="cofactor">
    <cofactor evidence="3 20 21">
        <name>methylcob(III)alamin</name>
        <dbReference type="ChEBI" id="CHEBI:28115"/>
    </cofactor>
</comment>
<keyword evidence="30" id="KW-1185">Reference proteome</keyword>
<dbReference type="Gene3D" id="3.20.20.20">
    <property type="entry name" value="Dihydropteroate synthase-like"/>
    <property type="match status" value="1"/>
</dbReference>
<dbReference type="InterPro" id="IPR011005">
    <property type="entry name" value="Dihydropteroate_synth-like_sf"/>
</dbReference>
<dbReference type="SUPFAM" id="SSF82282">
    <property type="entry name" value="Homocysteine S-methyltransferase"/>
    <property type="match status" value="1"/>
</dbReference>
<organism evidence="29 30">
    <name type="scientific">Corynebacterium choanae</name>
    <dbReference type="NCBI Taxonomy" id="1862358"/>
    <lineage>
        <taxon>Bacteria</taxon>
        <taxon>Bacillati</taxon>
        <taxon>Actinomycetota</taxon>
        <taxon>Actinomycetes</taxon>
        <taxon>Mycobacteriales</taxon>
        <taxon>Corynebacteriaceae</taxon>
        <taxon>Corynebacterium</taxon>
    </lineage>
</organism>
<comment type="similarity">
    <text evidence="5">Belongs to the vitamin-B12 dependent methionine synthase family.</text>
</comment>
<dbReference type="PROSITE" id="PS51337">
    <property type="entry name" value="B12_BINDING_NTER"/>
    <property type="match status" value="1"/>
</dbReference>
<dbReference type="GO" id="GO:0005829">
    <property type="term" value="C:cytosol"/>
    <property type="evidence" value="ECO:0007669"/>
    <property type="project" value="TreeGrafter"/>
</dbReference>
<feature type="binding site" evidence="22">
    <location>
        <begin position="743"/>
        <end position="747"/>
    </location>
    <ligand>
        <name>methylcob(III)alamin</name>
        <dbReference type="ChEBI" id="CHEBI:28115"/>
    </ligand>
</feature>
<dbReference type="InterPro" id="IPR011822">
    <property type="entry name" value="MetH"/>
</dbReference>
<evidence type="ECO:0000256" key="7">
    <source>
        <dbReference type="ARBA" id="ARBA00013998"/>
    </source>
</evidence>
<dbReference type="PROSITE" id="PS51332">
    <property type="entry name" value="B12_BINDING"/>
    <property type="match status" value="1"/>
</dbReference>
<dbReference type="Pfam" id="PF02574">
    <property type="entry name" value="S-methyl_trans"/>
    <property type="match status" value="1"/>
</dbReference>
<evidence type="ECO:0000256" key="22">
    <source>
        <dbReference type="PIRSR" id="PIRSR000381-2"/>
    </source>
</evidence>
<evidence type="ECO:0000256" key="17">
    <source>
        <dbReference type="ARBA" id="ARBA00023285"/>
    </source>
</evidence>
<evidence type="ECO:0000259" key="25">
    <source>
        <dbReference type="PROSITE" id="PS50972"/>
    </source>
</evidence>
<protein>
    <recommendedName>
        <fullName evidence="7 19">Methionine synthase</fullName>
        <ecNumber evidence="6 19">2.1.1.13</ecNumber>
    </recommendedName>
    <alternativeName>
        <fullName evidence="20">5-methyltetrahydrofolate--homocysteine methyltransferase</fullName>
    </alternativeName>
</protein>
<keyword evidence="8 20" id="KW-0489">Methyltransferase</keyword>
<evidence type="ECO:0000256" key="15">
    <source>
        <dbReference type="ARBA" id="ARBA00022833"/>
    </source>
</evidence>
<dbReference type="PROSITE" id="PS50972">
    <property type="entry name" value="PTERIN_BINDING"/>
    <property type="match status" value="1"/>
</dbReference>
<dbReference type="PANTHER" id="PTHR45833">
    <property type="entry name" value="METHIONINE SYNTHASE"/>
    <property type="match status" value="1"/>
</dbReference>
<dbReference type="Proteomes" id="UP000269019">
    <property type="component" value="Chromosome"/>
</dbReference>
<dbReference type="FunFam" id="3.20.20.330:FF:000001">
    <property type="entry name" value="Methionine synthase"/>
    <property type="match status" value="1"/>
</dbReference>
<evidence type="ECO:0000259" key="28">
    <source>
        <dbReference type="PROSITE" id="PS51337"/>
    </source>
</evidence>
<feature type="binding site" evidence="22">
    <location>
        <position position="791"/>
    </location>
    <ligand>
        <name>methylcob(III)alamin</name>
        <dbReference type="ChEBI" id="CHEBI:28115"/>
    </ligand>
</feature>
<evidence type="ECO:0000259" key="27">
    <source>
        <dbReference type="PROSITE" id="PS51332"/>
    </source>
</evidence>
<dbReference type="NCBIfam" id="TIGR02082">
    <property type="entry name" value="metH"/>
    <property type="match status" value="1"/>
</dbReference>
<keyword evidence="10 20" id="KW-0846">Cobalamin</keyword>
<dbReference type="CDD" id="cd00740">
    <property type="entry name" value="MeTr"/>
    <property type="match status" value="1"/>
</dbReference>
<dbReference type="GO" id="GO:0050667">
    <property type="term" value="P:homocysteine metabolic process"/>
    <property type="evidence" value="ECO:0007669"/>
    <property type="project" value="TreeGrafter"/>
</dbReference>
<feature type="domain" description="Hcy-binding" evidence="24">
    <location>
        <begin position="7"/>
        <end position="312"/>
    </location>
</feature>
<dbReference type="GO" id="GO:0008705">
    <property type="term" value="F:methionine synthase activity"/>
    <property type="evidence" value="ECO:0007669"/>
    <property type="project" value="UniProtKB-UniRule"/>
</dbReference>
<reference evidence="29 30" key="1">
    <citation type="submission" date="2018-11" db="EMBL/GenBank/DDBJ databases">
        <authorList>
            <person name="Kleinhagauer T."/>
            <person name="Glaeser S.P."/>
            <person name="Spergser J."/>
            <person name="Ruckert C."/>
            <person name="Kaempfer P."/>
            <person name="Busse H.-J."/>
        </authorList>
    </citation>
    <scope>NUCLEOTIDE SEQUENCE [LARGE SCALE GENOMIC DNA]</scope>
    <source>
        <strain evidence="29 30">200CH</strain>
    </source>
</reference>
<feature type="binding site" evidence="21 23">
    <location>
        <position position="231"/>
    </location>
    <ligand>
        <name>Zn(2+)</name>
        <dbReference type="ChEBI" id="CHEBI:29105"/>
    </ligand>
</feature>
<feature type="domain" description="B12-binding N-terminal" evidence="28">
    <location>
        <begin position="639"/>
        <end position="732"/>
    </location>
</feature>
<evidence type="ECO:0000256" key="23">
    <source>
        <dbReference type="PROSITE-ProRule" id="PRU00333"/>
    </source>
</evidence>
<dbReference type="RefSeq" id="WP_123925961.1">
    <property type="nucleotide sequence ID" value="NZ_CP033896.1"/>
</dbReference>
<comment type="catalytic activity">
    <reaction evidence="1 20">
        <text>(6S)-5-methyl-5,6,7,8-tetrahydrofolate + L-homocysteine = (6S)-5,6,7,8-tetrahydrofolate + L-methionine</text>
        <dbReference type="Rhea" id="RHEA:11172"/>
        <dbReference type="ChEBI" id="CHEBI:18608"/>
        <dbReference type="ChEBI" id="CHEBI:57453"/>
        <dbReference type="ChEBI" id="CHEBI:57844"/>
        <dbReference type="ChEBI" id="CHEBI:58199"/>
        <dbReference type="EC" id="2.1.1.13"/>
    </reaction>
</comment>
<feature type="domain" description="AdoMet activation" evidence="26">
    <location>
        <begin position="900"/>
        <end position="1199"/>
    </location>
</feature>
<dbReference type="PROSITE" id="PS50970">
    <property type="entry name" value="HCY"/>
    <property type="match status" value="1"/>
</dbReference>
<dbReference type="SUPFAM" id="SSF56507">
    <property type="entry name" value="Methionine synthase activation domain-like"/>
    <property type="match status" value="1"/>
</dbReference>
<comment type="function">
    <text evidence="18 20">Catalyzes the transfer of a methyl group from methyl-cobalamin to homocysteine, yielding enzyme-bound cob(I)alamin and methionine. Subsequently, remethylates the cofactor using methyltetrahydrofolate.</text>
</comment>
<dbReference type="Pfam" id="PF00809">
    <property type="entry name" value="Pterin_bind"/>
    <property type="match status" value="1"/>
</dbReference>
<dbReference type="Gene3D" id="3.20.20.330">
    <property type="entry name" value="Homocysteine-binding-like domain"/>
    <property type="match status" value="1"/>
</dbReference>
<dbReference type="Pfam" id="PF02965">
    <property type="entry name" value="Met_synt_B12"/>
    <property type="match status" value="1"/>
</dbReference>
<dbReference type="GO" id="GO:0031419">
    <property type="term" value="F:cobalamin binding"/>
    <property type="evidence" value="ECO:0007669"/>
    <property type="project" value="UniProtKB-UniRule"/>
</dbReference>
<dbReference type="EC" id="2.1.1.13" evidence="6 19"/>
<evidence type="ECO:0000256" key="3">
    <source>
        <dbReference type="ARBA" id="ARBA00001956"/>
    </source>
</evidence>
<dbReference type="InterPro" id="IPR003759">
    <property type="entry name" value="Cbl-bd_cap"/>
</dbReference>
<feature type="binding site" evidence="21 23">
    <location>
        <position position="297"/>
    </location>
    <ligand>
        <name>Zn(2+)</name>
        <dbReference type="ChEBI" id="CHEBI:29105"/>
    </ligand>
</feature>
<dbReference type="FunFam" id="3.40.50.280:FF:000004">
    <property type="entry name" value="Methionine synthase"/>
    <property type="match status" value="1"/>
</dbReference>
<keyword evidence="9 20" id="KW-0028">Amino-acid biosynthesis</keyword>
<sequence length="1199" mass="130148">MAEYPAKRDLLAALKQRVVIGDGAMGTQLQEYDLDVEQDFLGHEGCNEVLNRTRPDVVAAIHRSYFAAGADLVETNTFGCNHPNLNDYGIADECRELARLGAQIAREVADEFGPGDDGIPRFVVGALGPGTKLPSLGHAPFGLLRDYYQQAGLGLVEGGADAILIETAQDLLQVKAAVHGVRAAFQELDRQLPILVHLTVETTGTMLVGSDIAAAYTAVSALGVDGIGLNCATGPDEMSEHLRYLSQTSTVPISVMPNAGLPELGPNGAVYPLAPAGLATALGKFVTDYGLRLVGGCCGTTPEHIRQVKDVVSTLTPKTRDTSAGTIPGGCVSSLYAQVPLTQDTGITLIGERTNANGSKAFREAMLAGDMDTCIDIAKTQSRDGAHLLDLCVDYVGRDGVEDMRRLAPLIATASTLPVMIDSTEPAVIEAGLECFGGRCAVNSVNFEDGDGPDSRYRKIMDAVARHGAAVVALTIDEQGQARTREDKVAIASRLIDDITGTYGLQQEDIIVDCLTFPISTGQEETRRDGIETIEAIRELKQRYPRVHTTLGLSNISFGLNPAARQVLNSVFLHEAIAAGLDSAIAHSSKLLPMNQIDDRQREVALDMVWDRRRDDYDPLATFMELFAGVDAKGAADARAEKLAAMPLADRLAQRIIDGEKHGLIEDLDLARQEKDPLAIINQDLLRGMQEVGELFGSGKMQLPFVLQSAETMKLAVSHLEQFMAAESSGSNKGTVVLATVKGDVHDIGKNLVDIILSNNGYDVVNLGIKQPIATILSAAEEHAADAVGMSGLLVKSTVVMKENLQAINEAGRFDIPVILGGAALTRGYVEDDLTKVYEGDVHYAKDAFETLRLVDEIMAEKRGHTTDQDNPELVAQAQQRAADRAARAARRERAKQIAAKRKAEAAPVEVPERSAVAATIPRATPPFWGTRVVKGLPVSEYLANLDERALFMGVWGLKGTRGGDGPTFDELVEEVGRPRLRGWLNELKAEKILDHAAVVYGYFPAVSEGDTVHLLTEPDPNAPIRTSFTFPRQQRGRHLCIADFILDQKQARETGQVDVFPLQLVTMGNPIAEYANQLFAAERYREYLEVHGIGVQLTEALAEYWHSRIRKELALDGQEMVGDYDAVDPKRFFDLDYRGARYSFGYGSCPDLAPRRTVVELLDAQRIGVEISEELQLHPEQSTDAFVLYHPEAKYFNT</sequence>
<evidence type="ECO:0000313" key="29">
    <source>
        <dbReference type="EMBL" id="AZA12713.1"/>
    </source>
</evidence>
<dbReference type="Gene3D" id="3.40.50.280">
    <property type="entry name" value="Cobalamin-binding domain"/>
    <property type="match status" value="1"/>
</dbReference>
<dbReference type="FunFam" id="3.20.20.20:FF:000007">
    <property type="entry name" value="Methionine synthase"/>
    <property type="match status" value="1"/>
</dbReference>
<proteinExistence type="inferred from homology"/>
<evidence type="ECO:0000256" key="9">
    <source>
        <dbReference type="ARBA" id="ARBA00022605"/>
    </source>
</evidence>
<evidence type="ECO:0000256" key="5">
    <source>
        <dbReference type="ARBA" id="ARBA00010398"/>
    </source>
</evidence>
<gene>
    <name evidence="29" type="primary">metH</name>
    <name evidence="29" type="ORF">CCHOA_01425</name>
</gene>
<dbReference type="UniPathway" id="UPA00051">
    <property type="reaction ID" value="UER00081"/>
</dbReference>
<evidence type="ECO:0000256" key="8">
    <source>
        <dbReference type="ARBA" id="ARBA00022603"/>
    </source>
</evidence>
<keyword evidence="14" id="KW-0677">Repeat</keyword>
<evidence type="ECO:0000256" key="4">
    <source>
        <dbReference type="ARBA" id="ARBA00005178"/>
    </source>
</evidence>
<dbReference type="Gene3D" id="1.10.1240.10">
    <property type="entry name" value="Methionine synthase domain"/>
    <property type="match status" value="1"/>
</dbReference>
<feature type="binding site" evidence="22">
    <location>
        <position position="947"/>
    </location>
    <ligand>
        <name>S-adenosyl-L-methionine</name>
        <dbReference type="ChEBI" id="CHEBI:59789"/>
    </ligand>
</feature>
<feature type="binding site" evidence="22">
    <location>
        <position position="1142"/>
    </location>
    <ligand>
        <name>S-adenosyl-L-methionine</name>
        <dbReference type="ChEBI" id="CHEBI:59789"/>
    </ligand>
</feature>
<dbReference type="SUPFAM" id="SSF52242">
    <property type="entry name" value="Cobalamin (vitamin B12)-binding domain"/>
    <property type="match status" value="1"/>
</dbReference>
<dbReference type="SUPFAM" id="SSF47644">
    <property type="entry name" value="Methionine synthase domain"/>
    <property type="match status" value="1"/>
</dbReference>
<evidence type="ECO:0000256" key="14">
    <source>
        <dbReference type="ARBA" id="ARBA00022737"/>
    </source>
</evidence>
<dbReference type="InterPro" id="IPR036724">
    <property type="entry name" value="Cobalamin-bd_sf"/>
</dbReference>
<dbReference type="SUPFAM" id="SSF51717">
    <property type="entry name" value="Dihydropteroate synthetase-like"/>
    <property type="match status" value="1"/>
</dbReference>
<feature type="domain" description="Pterin-binding" evidence="25">
    <location>
        <begin position="347"/>
        <end position="606"/>
    </location>
</feature>
<evidence type="ECO:0000256" key="16">
    <source>
        <dbReference type="ARBA" id="ARBA00023167"/>
    </source>
</evidence>
<keyword evidence="13 20" id="KW-0479">Metal-binding</keyword>
<keyword evidence="15 20" id="KW-0862">Zinc</keyword>
<evidence type="ECO:0000256" key="11">
    <source>
        <dbReference type="ARBA" id="ARBA00022679"/>
    </source>
</evidence>
<keyword evidence="16 20" id="KW-0486">Methionine biosynthesis</keyword>
<dbReference type="AlphaFoldDB" id="A0A3G6J4Q5"/>
<dbReference type="GO" id="GO:0032259">
    <property type="term" value="P:methylation"/>
    <property type="evidence" value="ECO:0007669"/>
    <property type="project" value="UniProtKB-KW"/>
</dbReference>
<dbReference type="InterPro" id="IPR000489">
    <property type="entry name" value="Pterin-binding_dom"/>
</dbReference>
<dbReference type="Pfam" id="PF02310">
    <property type="entry name" value="B12-binding"/>
    <property type="match status" value="1"/>
</dbReference>
<evidence type="ECO:0000256" key="6">
    <source>
        <dbReference type="ARBA" id="ARBA00012032"/>
    </source>
</evidence>
<feature type="binding site" evidence="22">
    <location>
        <position position="848"/>
    </location>
    <ligand>
        <name>methylcob(III)alamin</name>
        <dbReference type="ChEBI" id="CHEBI:28115"/>
    </ligand>
</feature>
<accession>A0A3G6J4Q5</accession>
<dbReference type="OrthoDB" id="9803687at2"/>
<dbReference type="InterPro" id="IPR037010">
    <property type="entry name" value="VitB12-dep_Met_synth_activ_sf"/>
</dbReference>
<dbReference type="InterPro" id="IPR050554">
    <property type="entry name" value="Met_Synthase/Corrinoid"/>
</dbReference>
<dbReference type="InterPro" id="IPR004223">
    <property type="entry name" value="VitB12-dep_Met_synth_activ_dom"/>
</dbReference>